<protein>
    <submittedName>
        <fullName evidence="3">Response regulator</fullName>
    </submittedName>
</protein>
<accession>A0A289G8J3</accession>
<dbReference type="InterPro" id="IPR001789">
    <property type="entry name" value="Sig_transdc_resp-reg_receiver"/>
</dbReference>
<dbReference type="AlphaFoldDB" id="A0A289G8J3"/>
<proteinExistence type="predicted"/>
<name>A0A289G8J3_VIBAN</name>
<dbReference type="InterPro" id="IPR011006">
    <property type="entry name" value="CheY-like_superfamily"/>
</dbReference>
<reference evidence="3 4" key="1">
    <citation type="submission" date="2018-12" db="EMBL/GenBank/DDBJ databases">
        <title>Characterization and Draft Genome of Vibrio anguillarum J360 Marine Pathogen Isolated from an Outbreak in Lumpfish (Cyclopterus lumpus).</title>
        <authorList>
            <person name="Vasquez J.I."/>
            <person name="Cao T."/>
            <person name="Chakraborty S."/>
            <person name="Gnanagobal H."/>
            <person name="Wescot J."/>
            <person name="Boyce D."/>
            <person name="Santander J."/>
        </authorList>
    </citation>
    <scope>NUCLEOTIDE SEQUENCE [LARGE SCALE GENOMIC DNA]</scope>
    <source>
        <strain evidence="3 4">J360</strain>
    </source>
</reference>
<keyword evidence="1" id="KW-0597">Phosphoprotein</keyword>
<feature type="modified residue" description="4-aspartylphosphate" evidence="1">
    <location>
        <position position="54"/>
    </location>
</feature>
<sequence length="149" mass="16571">MKNILIIEDDSFKADSLEQFLIQYNSKADIKIAGSLAEAINSVNREVFDLILVDMAIPSHPSVAGGGAPTSLLTGGIDVLLELNYLNRKDPCIVVTQYPDIDISGKFYDLKQAKFEFKDQLGCDVIDCIEYKEGESSWQHSLKNILDEL</sequence>
<dbReference type="SUPFAM" id="SSF52172">
    <property type="entry name" value="CheY-like"/>
    <property type="match status" value="1"/>
</dbReference>
<evidence type="ECO:0000259" key="2">
    <source>
        <dbReference type="PROSITE" id="PS50110"/>
    </source>
</evidence>
<dbReference type="Proteomes" id="UP000256923">
    <property type="component" value="Chromosome 1"/>
</dbReference>
<dbReference type="Gene3D" id="3.40.50.2300">
    <property type="match status" value="1"/>
</dbReference>
<dbReference type="PROSITE" id="PS50110">
    <property type="entry name" value="RESPONSE_REGULATORY"/>
    <property type="match status" value="1"/>
</dbReference>
<evidence type="ECO:0000313" key="4">
    <source>
        <dbReference type="Proteomes" id="UP000256923"/>
    </source>
</evidence>
<feature type="domain" description="Response regulatory" evidence="2">
    <location>
        <begin position="3"/>
        <end position="133"/>
    </location>
</feature>
<dbReference type="GO" id="GO:0000160">
    <property type="term" value="P:phosphorelay signal transduction system"/>
    <property type="evidence" value="ECO:0007669"/>
    <property type="project" value="InterPro"/>
</dbReference>
<evidence type="ECO:0000256" key="1">
    <source>
        <dbReference type="PROSITE-ProRule" id="PRU00169"/>
    </source>
</evidence>
<dbReference type="RefSeq" id="WP_019283385.1">
    <property type="nucleotide sequence ID" value="NZ_CP023054.1"/>
</dbReference>
<gene>
    <name evidence="3" type="ORF">DYL72_07745</name>
</gene>
<organism evidence="3 4">
    <name type="scientific">Vibrio anguillarum</name>
    <name type="common">Listonella anguillarum</name>
    <dbReference type="NCBI Taxonomy" id="55601"/>
    <lineage>
        <taxon>Bacteria</taxon>
        <taxon>Pseudomonadati</taxon>
        <taxon>Pseudomonadota</taxon>
        <taxon>Gammaproteobacteria</taxon>
        <taxon>Vibrionales</taxon>
        <taxon>Vibrionaceae</taxon>
        <taxon>Vibrio</taxon>
    </lineage>
</organism>
<evidence type="ECO:0000313" key="3">
    <source>
        <dbReference type="EMBL" id="AZS24956.1"/>
    </source>
</evidence>
<dbReference type="Pfam" id="PF00072">
    <property type="entry name" value="Response_reg"/>
    <property type="match status" value="1"/>
</dbReference>
<dbReference type="EMBL" id="CP034672">
    <property type="protein sequence ID" value="AZS24956.1"/>
    <property type="molecule type" value="Genomic_DNA"/>
</dbReference>